<evidence type="ECO:0000313" key="2">
    <source>
        <dbReference type="Proteomes" id="UP000827084"/>
    </source>
</evidence>
<keyword evidence="2" id="KW-1185">Reference proteome</keyword>
<gene>
    <name evidence="1" type="ORF">K3G22_08460</name>
</gene>
<name>A0ABX8XG68_SHEPU</name>
<accession>A0ABX8XG68</accession>
<dbReference type="Proteomes" id="UP000827084">
    <property type="component" value="Chromosome"/>
</dbReference>
<dbReference type="EMBL" id="CP080635">
    <property type="protein sequence ID" value="QYX74406.1"/>
    <property type="molecule type" value="Genomic_DNA"/>
</dbReference>
<evidence type="ECO:0000313" key="1">
    <source>
        <dbReference type="EMBL" id="QYX74406.1"/>
    </source>
</evidence>
<organism evidence="1 2">
    <name type="scientific">Shewanella putrefaciens</name>
    <name type="common">Pseudomonas putrefaciens</name>
    <dbReference type="NCBI Taxonomy" id="24"/>
    <lineage>
        <taxon>Bacteria</taxon>
        <taxon>Pseudomonadati</taxon>
        <taxon>Pseudomonadota</taxon>
        <taxon>Gammaproteobacteria</taxon>
        <taxon>Alteromonadales</taxon>
        <taxon>Shewanellaceae</taxon>
        <taxon>Shewanella</taxon>
    </lineage>
</organism>
<proteinExistence type="predicted"/>
<protein>
    <submittedName>
        <fullName evidence="1">Uncharacterized protein</fullName>
    </submittedName>
</protein>
<sequence length="100" mass="11437">MTMKVMDSENRVWFLLEHEGRLYLNANCNMSAFGYSYMIQLNDQELQNYEGGGREYLNNLAHDIHYSVPIAKDTSSIYRGREVSKQLAGLATGAIKAWRA</sequence>
<reference evidence="1 2" key="1">
    <citation type="submission" date="2021-08" db="EMBL/GenBank/DDBJ databases">
        <title>Shewanella putrefaciens YZ-J, complete genome.</title>
        <authorList>
            <person name="Yi Z."/>
        </authorList>
    </citation>
    <scope>NUCLEOTIDE SEQUENCE [LARGE SCALE GENOMIC DNA]</scope>
    <source>
        <strain evidence="1 2">YZ-J</strain>
    </source>
</reference>